<dbReference type="PROSITE" id="PS50943">
    <property type="entry name" value="HTH_CROC1"/>
    <property type="match status" value="1"/>
</dbReference>
<comment type="caution">
    <text evidence="2">The sequence shown here is derived from an EMBL/GenBank/DDBJ whole genome shotgun (WGS) entry which is preliminary data.</text>
</comment>
<dbReference type="RefSeq" id="WP_405340727.1">
    <property type="nucleotide sequence ID" value="NZ_JBANFI010000007.1"/>
</dbReference>
<reference evidence="2 3" key="1">
    <citation type="submission" date="2024-02" db="EMBL/GenBank/DDBJ databases">
        <title>Marinospirillum sp. MEB 164 isolated from Lonar lake sediment.</title>
        <authorList>
            <person name="Joshi A."/>
            <person name="Thite S."/>
        </authorList>
    </citation>
    <scope>NUCLEOTIDE SEQUENCE [LARGE SCALE GENOMIC DNA]</scope>
    <source>
        <strain evidence="2 3">MEB164</strain>
    </source>
</reference>
<protein>
    <submittedName>
        <fullName evidence="2">Helix-turn-helix transcriptional regulator</fullName>
    </submittedName>
</protein>
<dbReference type="InterPro" id="IPR010982">
    <property type="entry name" value="Lambda_DNA-bd_dom_sf"/>
</dbReference>
<dbReference type="InterPro" id="IPR001387">
    <property type="entry name" value="Cro/C1-type_HTH"/>
</dbReference>
<feature type="domain" description="HTH cro/C1-type" evidence="1">
    <location>
        <begin position="8"/>
        <end position="34"/>
    </location>
</feature>
<evidence type="ECO:0000259" key="1">
    <source>
        <dbReference type="PROSITE" id="PS50943"/>
    </source>
</evidence>
<accession>A0ABW8Q179</accession>
<dbReference type="Pfam" id="PF13560">
    <property type="entry name" value="HTH_31"/>
    <property type="match status" value="1"/>
</dbReference>
<gene>
    <name evidence="2" type="ORF">V6U78_11180</name>
</gene>
<dbReference type="EMBL" id="JBANFI010000007">
    <property type="protein sequence ID" value="MFK7161598.1"/>
    <property type="molecule type" value="Genomic_DNA"/>
</dbReference>
<proteinExistence type="predicted"/>
<sequence>MSRFPVRLRQLRLAAGLTQEQLGFAVEVTKSSVSA</sequence>
<dbReference type="CDD" id="cd00093">
    <property type="entry name" value="HTH_XRE"/>
    <property type="match status" value="1"/>
</dbReference>
<evidence type="ECO:0000313" key="3">
    <source>
        <dbReference type="Proteomes" id="UP001621714"/>
    </source>
</evidence>
<name>A0ABW8Q179_9GAMM</name>
<dbReference type="SUPFAM" id="SSF47413">
    <property type="entry name" value="lambda repressor-like DNA-binding domains"/>
    <property type="match status" value="1"/>
</dbReference>
<keyword evidence="3" id="KW-1185">Reference proteome</keyword>
<organism evidence="2 3">
    <name type="scientific">Marinospirillum alkalitolerans</name>
    <dbReference type="NCBI Taxonomy" id="3123374"/>
    <lineage>
        <taxon>Bacteria</taxon>
        <taxon>Pseudomonadati</taxon>
        <taxon>Pseudomonadota</taxon>
        <taxon>Gammaproteobacteria</taxon>
        <taxon>Oceanospirillales</taxon>
        <taxon>Oceanospirillaceae</taxon>
        <taxon>Marinospirillum</taxon>
    </lineage>
</organism>
<dbReference type="Proteomes" id="UP001621714">
    <property type="component" value="Unassembled WGS sequence"/>
</dbReference>
<evidence type="ECO:0000313" key="2">
    <source>
        <dbReference type="EMBL" id="MFK7161598.1"/>
    </source>
</evidence>
<dbReference type="Gene3D" id="1.10.260.40">
    <property type="entry name" value="lambda repressor-like DNA-binding domains"/>
    <property type="match status" value="1"/>
</dbReference>